<dbReference type="InterPro" id="IPR006183">
    <property type="entry name" value="Pgluconate_DH"/>
</dbReference>
<dbReference type="InterPro" id="IPR008927">
    <property type="entry name" value="6-PGluconate_DH-like_C_sf"/>
</dbReference>
<name>U4TVT6_9LACO</name>
<dbReference type="UniPathway" id="UPA00115">
    <property type="reaction ID" value="UER00410"/>
</dbReference>
<feature type="binding site" description="in other chain" evidence="7">
    <location>
        <position position="272"/>
    </location>
    <ligand>
        <name>substrate</name>
        <note>ligand shared between dimeric partners</note>
    </ligand>
</feature>
<feature type="binding site" evidence="8">
    <location>
        <begin position="84"/>
        <end position="86"/>
    </location>
    <ligand>
        <name>NADP(+)</name>
        <dbReference type="ChEBI" id="CHEBI:58349"/>
    </ligand>
</feature>
<dbReference type="Gene3D" id="1.10.1040.10">
    <property type="entry name" value="N-(1-d-carboxylethyl)-l-norvaline Dehydrogenase, domain 2"/>
    <property type="match status" value="1"/>
</dbReference>
<evidence type="ECO:0000313" key="12">
    <source>
        <dbReference type="Proteomes" id="UP000030647"/>
    </source>
</evidence>
<dbReference type="HOGENOM" id="CLU_024540_4_2_9"/>
<dbReference type="NCBIfam" id="NF006765">
    <property type="entry name" value="PRK09287.1"/>
    <property type="match status" value="1"/>
</dbReference>
<dbReference type="NCBIfam" id="TIGR00873">
    <property type="entry name" value="gnd"/>
    <property type="match status" value="1"/>
</dbReference>
<gene>
    <name evidence="11" type="ORF">L248_2585</name>
</gene>
<dbReference type="FunFam" id="3.40.50.720:FF:000007">
    <property type="entry name" value="6-phosphogluconate dehydrogenase, decarboxylating"/>
    <property type="match status" value="1"/>
</dbReference>
<evidence type="ECO:0000256" key="7">
    <source>
        <dbReference type="PIRSR" id="PIRSR000109-2"/>
    </source>
</evidence>
<proteinExistence type="inferred from homology"/>
<dbReference type="GO" id="GO:0004616">
    <property type="term" value="F:phosphogluconate dehydrogenase (decarboxylating) activity"/>
    <property type="evidence" value="ECO:0007669"/>
    <property type="project" value="UniProtKB-EC"/>
</dbReference>
<evidence type="ECO:0000256" key="4">
    <source>
        <dbReference type="ARBA" id="ARBA00023064"/>
    </source>
</evidence>
<evidence type="ECO:0000256" key="9">
    <source>
        <dbReference type="RuleBase" id="RU000485"/>
    </source>
</evidence>
<comment type="pathway">
    <text evidence="5 9">Carbohydrate degradation; pentose phosphate pathway; D-ribulose 5-phosphate from D-glucose 6-phosphate (oxidative stage): step 3/3.</text>
</comment>
<dbReference type="EC" id="1.1.1.44" evidence="5 9"/>
<dbReference type="eggNOG" id="COG0362">
    <property type="taxonomic scope" value="Bacteria"/>
</dbReference>
<keyword evidence="3 5" id="KW-0560">Oxidoreductase</keyword>
<dbReference type="InterPro" id="IPR006115">
    <property type="entry name" value="6PGDH_NADP-bd"/>
</dbReference>
<evidence type="ECO:0000256" key="5">
    <source>
        <dbReference type="PIRNR" id="PIRNR000109"/>
    </source>
</evidence>
<reference evidence="12" key="1">
    <citation type="journal article" date="2013" name="Genome Announc.">
        <title>Whole-Genome Sequencing of Lactobacillus shenzhenensis Strain LY-73T.</title>
        <authorList>
            <person name="Lin Z."/>
            <person name="Liu Z."/>
            <person name="Yang R."/>
            <person name="Zou Y."/>
            <person name="Wan D."/>
            <person name="Chen J."/>
            <person name="Guo M."/>
            <person name="Zhao J."/>
            <person name="Fang C."/>
            <person name="Yang R."/>
            <person name="Liu F."/>
        </authorList>
    </citation>
    <scope>NUCLEOTIDE SEQUENCE [LARGE SCALE GENOMIC DNA]</scope>
    <source>
        <strain evidence="12">LY-73</strain>
    </source>
</reference>
<comment type="subunit">
    <text evidence="2 5">Homodimer.</text>
</comment>
<protein>
    <recommendedName>
        <fullName evidence="5 9">6-phosphogluconate dehydrogenase, decarboxylating</fullName>
        <ecNumber evidence="5 9">1.1.1.44</ecNumber>
    </recommendedName>
</protein>
<evidence type="ECO:0000256" key="2">
    <source>
        <dbReference type="ARBA" id="ARBA00011738"/>
    </source>
</evidence>
<dbReference type="GO" id="GO:0050661">
    <property type="term" value="F:NADP binding"/>
    <property type="evidence" value="ECO:0007669"/>
    <property type="project" value="InterPro"/>
</dbReference>
<dbReference type="AlphaFoldDB" id="U4TVT6"/>
<dbReference type="PRINTS" id="PR00076">
    <property type="entry name" value="6PGDHDRGNASE"/>
</dbReference>
<evidence type="ECO:0000256" key="1">
    <source>
        <dbReference type="ARBA" id="ARBA00008419"/>
    </source>
</evidence>
<dbReference type="EMBL" id="KI271586">
    <property type="protein sequence ID" value="ERL65512.1"/>
    <property type="molecule type" value="Genomic_DNA"/>
</dbReference>
<feature type="binding site" description="in other chain" evidence="7">
    <location>
        <position position="112"/>
    </location>
    <ligand>
        <name>substrate</name>
        <note>ligand shared between dimeric partners</note>
    </ligand>
</feature>
<feature type="binding site" evidence="8">
    <location>
        <position position="112"/>
    </location>
    <ligand>
        <name>NADP(+)</name>
        <dbReference type="ChEBI" id="CHEBI:58349"/>
    </ligand>
</feature>
<comment type="function">
    <text evidence="5">Catalyzes the oxidative decarboxylation of 6-phosphogluconate to ribulose 5-phosphate and CO(2), with concomitant reduction of NADP to NADPH.</text>
</comment>
<dbReference type="GO" id="GO:0006098">
    <property type="term" value="P:pentose-phosphate shunt"/>
    <property type="evidence" value="ECO:0007669"/>
    <property type="project" value="UniProtKB-UniPathway"/>
</dbReference>
<dbReference type="SMART" id="SM01350">
    <property type="entry name" value="6PGD"/>
    <property type="match status" value="1"/>
</dbReference>
<dbReference type="InterPro" id="IPR006114">
    <property type="entry name" value="6PGDH_C"/>
</dbReference>
<dbReference type="InterPro" id="IPR006184">
    <property type="entry name" value="6PGdom_BS"/>
</dbReference>
<feature type="binding site" description="in other chain" evidence="7">
    <location>
        <begin position="196"/>
        <end position="197"/>
    </location>
    <ligand>
        <name>substrate</name>
        <note>ligand shared between dimeric partners</note>
    </ligand>
</feature>
<feature type="domain" description="6-phosphogluconate dehydrogenase C-terminal" evidence="10">
    <location>
        <begin position="189"/>
        <end position="480"/>
    </location>
</feature>
<dbReference type="GO" id="GO:0019521">
    <property type="term" value="P:D-gluconate metabolic process"/>
    <property type="evidence" value="ECO:0007669"/>
    <property type="project" value="UniProtKB-KW"/>
</dbReference>
<keyword evidence="5 9" id="KW-0521">NADP</keyword>
<feature type="binding site" evidence="7">
    <location>
        <position position="458"/>
    </location>
    <ligand>
        <name>substrate</name>
        <note>ligand shared between dimeric partners</note>
    </ligand>
</feature>
<dbReference type="InterPro" id="IPR036291">
    <property type="entry name" value="NAD(P)-bd_dom_sf"/>
</dbReference>
<organism evidence="11 12">
    <name type="scientific">Schleiferilactobacillus shenzhenensis LY-73</name>
    <dbReference type="NCBI Taxonomy" id="1231336"/>
    <lineage>
        <taxon>Bacteria</taxon>
        <taxon>Bacillati</taxon>
        <taxon>Bacillota</taxon>
        <taxon>Bacilli</taxon>
        <taxon>Lactobacillales</taxon>
        <taxon>Lactobacillaceae</taxon>
        <taxon>Schleiferilactobacillus</taxon>
    </lineage>
</organism>
<dbReference type="PIRSF" id="PIRSF000109">
    <property type="entry name" value="6PGD"/>
    <property type="match status" value="1"/>
</dbReference>
<feature type="binding site" description="in other chain" evidence="7">
    <location>
        <position position="201"/>
    </location>
    <ligand>
        <name>substrate</name>
        <note>ligand shared between dimeric partners</note>
    </ligand>
</feature>
<accession>U4TVT6</accession>
<comment type="similarity">
    <text evidence="1 5 9">Belongs to the 6-phosphogluconate dehydrogenase family.</text>
</comment>
<dbReference type="SUPFAM" id="SSF51735">
    <property type="entry name" value="NAD(P)-binding Rossmann-fold domains"/>
    <property type="match status" value="1"/>
</dbReference>
<keyword evidence="4 9" id="KW-0311">Gluconate utilization</keyword>
<dbReference type="InterPro" id="IPR013328">
    <property type="entry name" value="6PGD_dom2"/>
</dbReference>
<dbReference type="SUPFAM" id="SSF48179">
    <property type="entry name" value="6-phosphogluconate dehydrogenase C-terminal domain-like"/>
    <property type="match status" value="1"/>
</dbReference>
<keyword evidence="12" id="KW-1185">Reference proteome</keyword>
<evidence type="ECO:0000256" key="6">
    <source>
        <dbReference type="PIRSR" id="PIRSR000109-1"/>
    </source>
</evidence>
<feature type="binding site" description="in other chain" evidence="7">
    <location>
        <begin position="138"/>
        <end position="140"/>
    </location>
    <ligand>
        <name>substrate</name>
        <note>ligand shared between dimeric partners</note>
    </ligand>
</feature>
<dbReference type="Gene3D" id="3.40.50.720">
    <property type="entry name" value="NAD(P)-binding Rossmann-like Domain"/>
    <property type="match status" value="1"/>
</dbReference>
<feature type="active site" description="Proton donor" evidence="6">
    <location>
        <position position="200"/>
    </location>
</feature>
<dbReference type="Pfam" id="PF03446">
    <property type="entry name" value="NAD_binding_2"/>
    <property type="match status" value="1"/>
</dbReference>
<dbReference type="Proteomes" id="UP000030647">
    <property type="component" value="Unassembled WGS sequence"/>
</dbReference>
<keyword evidence="5 9" id="KW-0570">Pentose shunt</keyword>
<evidence type="ECO:0000259" key="10">
    <source>
        <dbReference type="SMART" id="SM01350"/>
    </source>
</evidence>
<dbReference type="FunFam" id="1.20.5.320:FF:000001">
    <property type="entry name" value="6-phosphogluconate dehydrogenase, decarboxylating"/>
    <property type="match status" value="1"/>
</dbReference>
<feature type="active site" description="Proton acceptor" evidence="6">
    <location>
        <position position="193"/>
    </location>
</feature>
<feature type="binding site" evidence="7">
    <location>
        <position position="464"/>
    </location>
    <ligand>
        <name>substrate</name>
        <note>ligand shared between dimeric partners</note>
    </ligand>
</feature>
<dbReference type="STRING" id="1231336.L248_2585"/>
<dbReference type="Gene3D" id="1.20.5.320">
    <property type="entry name" value="6-Phosphogluconate Dehydrogenase, domain 3"/>
    <property type="match status" value="1"/>
</dbReference>
<evidence type="ECO:0000256" key="8">
    <source>
        <dbReference type="PIRSR" id="PIRSR000109-3"/>
    </source>
</evidence>
<dbReference type="PANTHER" id="PTHR11811">
    <property type="entry name" value="6-PHOSPHOGLUCONATE DEHYDROGENASE"/>
    <property type="match status" value="1"/>
</dbReference>
<evidence type="ECO:0000313" key="11">
    <source>
        <dbReference type="EMBL" id="ERL65512.1"/>
    </source>
</evidence>
<sequence length="483" mass="53177">MKLKTGGMESMDKPQIGVIGMAVMGKNLALNIESRGYTVAIFNRTGSKTKAVAEEHSDKKLVPSYTIEDFVNSLEKPRRIVMMIKAGKPTDMVIGELLPLLDKGDVLIDGGNTFFEDTMRRNAELDKSGINFIGMGVSGGELGALQGPSLMPGGQKEAYDLVAPILEQISAKAKDGAPCVTYIGPNGAGHYVKMVHNGIEYGDMELIAESYNLLRNLLGETPEKLADTFAEWNKGELSSYLIEITADILTRKDDLGTGKPIVDVILDAAGNKGTGKWSSQNALELGQPQTLITESVYARYISALKEERVAASKVLPVHTGDVSVGDKDKLIEKIREALYFAKIMSYAQGFSQMAAASKQYDWNLNFGEIAKIWRAGCIIRAQFLEEITSAYERDPKLGNLLLDKYFQDIAAKYQQSVRDVVSLAVQAGIPTPAFSAAINYYDSYRSAVLPANLIQAQRDYFGAHTYLRNDREGVFHYTWYKEQ</sequence>
<feature type="binding site" description="in other chain" evidence="7">
    <location>
        <position position="299"/>
    </location>
    <ligand>
        <name>substrate</name>
        <note>ligand shared between dimeric partners</note>
    </ligand>
</feature>
<evidence type="ECO:0000256" key="3">
    <source>
        <dbReference type="ARBA" id="ARBA00023002"/>
    </source>
</evidence>
<dbReference type="PROSITE" id="PS00461">
    <property type="entry name" value="6PGD"/>
    <property type="match status" value="1"/>
</dbReference>
<dbReference type="Pfam" id="PF00393">
    <property type="entry name" value="6PGD"/>
    <property type="match status" value="1"/>
</dbReference>
<dbReference type="FunFam" id="1.10.1040.10:FF:000002">
    <property type="entry name" value="6-phosphogluconate dehydrogenase, decarboxylating"/>
    <property type="match status" value="1"/>
</dbReference>
<feature type="binding site" evidence="8">
    <location>
        <begin position="20"/>
        <end position="25"/>
    </location>
    <ligand>
        <name>NADP(+)</name>
        <dbReference type="ChEBI" id="CHEBI:58349"/>
    </ligand>
</feature>
<comment type="catalytic activity">
    <reaction evidence="5 9">
        <text>6-phospho-D-gluconate + NADP(+) = D-ribulose 5-phosphate + CO2 + NADPH</text>
        <dbReference type="Rhea" id="RHEA:10116"/>
        <dbReference type="ChEBI" id="CHEBI:16526"/>
        <dbReference type="ChEBI" id="CHEBI:57783"/>
        <dbReference type="ChEBI" id="CHEBI:58121"/>
        <dbReference type="ChEBI" id="CHEBI:58349"/>
        <dbReference type="ChEBI" id="CHEBI:58759"/>
        <dbReference type="EC" id="1.1.1.44"/>
    </reaction>
</comment>
<dbReference type="InterPro" id="IPR006113">
    <property type="entry name" value="6PGDH_Gnd/GntZ"/>
</dbReference>
<feature type="binding site" evidence="8">
    <location>
        <begin position="43"/>
        <end position="45"/>
    </location>
    <ligand>
        <name>NADP(+)</name>
        <dbReference type="ChEBI" id="CHEBI:58349"/>
    </ligand>
</feature>